<protein>
    <submittedName>
        <fullName evidence="2">HAD family hydrolase</fullName>
        <ecNumber evidence="2">3.1.3.-</ecNumber>
    </submittedName>
</protein>
<dbReference type="PANTHER" id="PTHR43316:SF8">
    <property type="entry name" value="HAD FAMILY HYDROLASE"/>
    <property type="match status" value="1"/>
</dbReference>
<dbReference type="InterPro" id="IPR051540">
    <property type="entry name" value="S-2-haloacid_dehalogenase"/>
</dbReference>
<dbReference type="SFLD" id="SFLDS00003">
    <property type="entry name" value="Haloacid_Dehalogenase"/>
    <property type="match status" value="1"/>
</dbReference>
<keyword evidence="3" id="KW-1185">Reference proteome</keyword>
<dbReference type="SFLD" id="SFLDG01129">
    <property type="entry name" value="C1.5:_HAD__Beta-PGM__Phosphata"/>
    <property type="match status" value="1"/>
</dbReference>
<dbReference type="Proteomes" id="UP001595840">
    <property type="component" value="Unassembled WGS sequence"/>
</dbReference>
<evidence type="ECO:0000313" key="2">
    <source>
        <dbReference type="EMBL" id="MFC4361043.1"/>
    </source>
</evidence>
<comment type="caution">
    <text evidence="2">The sequence shown here is derived from an EMBL/GenBank/DDBJ whole genome shotgun (WGS) entry which is preliminary data.</text>
</comment>
<dbReference type="SUPFAM" id="SSF56784">
    <property type="entry name" value="HAD-like"/>
    <property type="match status" value="1"/>
</dbReference>
<dbReference type="EC" id="3.1.3.-" evidence="2"/>
<dbReference type="PRINTS" id="PR00413">
    <property type="entry name" value="HADHALOGNASE"/>
</dbReference>
<organism evidence="2 3">
    <name type="scientific">Simiduia curdlanivorans</name>
    <dbReference type="NCBI Taxonomy" id="1492769"/>
    <lineage>
        <taxon>Bacteria</taxon>
        <taxon>Pseudomonadati</taxon>
        <taxon>Pseudomonadota</taxon>
        <taxon>Gammaproteobacteria</taxon>
        <taxon>Cellvibrionales</taxon>
        <taxon>Cellvibrionaceae</taxon>
        <taxon>Simiduia</taxon>
    </lineage>
</organism>
<keyword evidence="1 2" id="KW-0378">Hydrolase</keyword>
<dbReference type="PANTHER" id="PTHR43316">
    <property type="entry name" value="HYDROLASE, HALOACID DELAHOGENASE-RELATED"/>
    <property type="match status" value="1"/>
</dbReference>
<evidence type="ECO:0000256" key="1">
    <source>
        <dbReference type="ARBA" id="ARBA00022801"/>
    </source>
</evidence>
<dbReference type="NCBIfam" id="TIGR01549">
    <property type="entry name" value="HAD-SF-IA-v1"/>
    <property type="match status" value="1"/>
</dbReference>
<dbReference type="Gene3D" id="1.20.120.1600">
    <property type="match status" value="1"/>
</dbReference>
<dbReference type="Gene3D" id="3.40.50.1000">
    <property type="entry name" value="HAD superfamily/HAD-like"/>
    <property type="match status" value="1"/>
</dbReference>
<dbReference type="RefSeq" id="WP_290260374.1">
    <property type="nucleotide sequence ID" value="NZ_JAUFQG010000004.1"/>
</dbReference>
<dbReference type="InterPro" id="IPR023214">
    <property type="entry name" value="HAD_sf"/>
</dbReference>
<dbReference type="EMBL" id="JBHSCX010000003">
    <property type="protein sequence ID" value="MFC4361043.1"/>
    <property type="molecule type" value="Genomic_DNA"/>
</dbReference>
<dbReference type="InterPro" id="IPR006439">
    <property type="entry name" value="HAD-SF_hydro_IA"/>
</dbReference>
<dbReference type="NCBIfam" id="TIGR01509">
    <property type="entry name" value="HAD-SF-IA-v3"/>
    <property type="match status" value="1"/>
</dbReference>
<dbReference type="GO" id="GO:0016787">
    <property type="term" value="F:hydrolase activity"/>
    <property type="evidence" value="ECO:0007669"/>
    <property type="project" value="UniProtKB-KW"/>
</dbReference>
<gene>
    <name evidence="2" type="ORF">ACFOX3_01950</name>
</gene>
<reference evidence="3" key="1">
    <citation type="journal article" date="2019" name="Int. J. Syst. Evol. Microbiol.">
        <title>The Global Catalogue of Microorganisms (GCM) 10K type strain sequencing project: providing services to taxonomists for standard genome sequencing and annotation.</title>
        <authorList>
            <consortium name="The Broad Institute Genomics Platform"/>
            <consortium name="The Broad Institute Genome Sequencing Center for Infectious Disease"/>
            <person name="Wu L."/>
            <person name="Ma J."/>
        </authorList>
    </citation>
    <scope>NUCLEOTIDE SEQUENCE [LARGE SCALE GENOMIC DNA]</scope>
    <source>
        <strain evidence="3">CECT 8570</strain>
    </source>
</reference>
<dbReference type="Pfam" id="PF00702">
    <property type="entry name" value="Hydrolase"/>
    <property type="match status" value="1"/>
</dbReference>
<dbReference type="InterPro" id="IPR036412">
    <property type="entry name" value="HAD-like_sf"/>
</dbReference>
<evidence type="ECO:0000313" key="3">
    <source>
        <dbReference type="Proteomes" id="UP001595840"/>
    </source>
</evidence>
<accession>A0ABV8V014</accession>
<sequence length="245" mass="27626">MTSGIKLISFDLDNTLWDVEPVLHAAEATTQAWLEEFCPKLFKRFSAEQLRQARMEYWHNHPEFRHLITRVRRDSLRIKMIEAGYCLLDAIELADMAMEIFLDARHKIHFYDDALATLNQLSPSYTLAAISNGNANPKRLGLHQFSFHLSAEEVGAAKPSPEPFELAMAMAAISPDQMIHVGDCPKDDVAAAASLGIKTIWLNRNNQAWPRAEVQPDRTVTTLSQLANAIFELEQPNHSFQAQSA</sequence>
<name>A0ABV8V014_9GAMM</name>
<proteinExistence type="predicted"/>